<dbReference type="InterPro" id="IPR058193">
    <property type="entry name" value="VanY/YodJ_core_dom"/>
</dbReference>
<dbReference type="InterPro" id="IPR052179">
    <property type="entry name" value="DD-CPase-like"/>
</dbReference>
<organism evidence="2 3">
    <name type="scientific">Pseudofulvimonas gallinarii</name>
    <dbReference type="NCBI Taxonomy" id="634155"/>
    <lineage>
        <taxon>Bacteria</taxon>
        <taxon>Pseudomonadati</taxon>
        <taxon>Pseudomonadota</taxon>
        <taxon>Gammaproteobacteria</taxon>
        <taxon>Lysobacterales</taxon>
        <taxon>Rhodanobacteraceae</taxon>
        <taxon>Pseudofulvimonas</taxon>
    </lineage>
</organism>
<protein>
    <submittedName>
        <fullName evidence="2">D-alanyl-D-alanine carboxypeptidase</fullName>
    </submittedName>
</protein>
<name>A0A4R3LSK9_9GAMM</name>
<keyword evidence="2" id="KW-0378">Hydrolase</keyword>
<dbReference type="CDD" id="cd14852">
    <property type="entry name" value="LD-carboxypeptidase"/>
    <property type="match status" value="1"/>
</dbReference>
<accession>A0A4R3LSK9</accession>
<keyword evidence="3" id="KW-1185">Reference proteome</keyword>
<proteinExistence type="predicted"/>
<dbReference type="AlphaFoldDB" id="A0A4R3LSK9"/>
<dbReference type="PANTHER" id="PTHR34385:SF1">
    <property type="entry name" value="PEPTIDOGLYCAN L-ALANYL-D-GLUTAMATE ENDOPEPTIDASE CWLK"/>
    <property type="match status" value="1"/>
</dbReference>
<dbReference type="SUPFAM" id="SSF55166">
    <property type="entry name" value="Hedgehog/DD-peptidase"/>
    <property type="match status" value="1"/>
</dbReference>
<evidence type="ECO:0000259" key="1">
    <source>
        <dbReference type="Pfam" id="PF02557"/>
    </source>
</evidence>
<dbReference type="Gene3D" id="3.30.1380.10">
    <property type="match status" value="1"/>
</dbReference>
<keyword evidence="2" id="KW-0121">Carboxypeptidase</keyword>
<dbReference type="InterPro" id="IPR003709">
    <property type="entry name" value="VanY-like_core_dom"/>
</dbReference>
<dbReference type="InterPro" id="IPR009045">
    <property type="entry name" value="Zn_M74/Hedgehog-like"/>
</dbReference>
<dbReference type="GO" id="GO:0006508">
    <property type="term" value="P:proteolysis"/>
    <property type="evidence" value="ECO:0007669"/>
    <property type="project" value="InterPro"/>
</dbReference>
<dbReference type="EMBL" id="SMAF01000001">
    <property type="protein sequence ID" value="TCT01207.1"/>
    <property type="molecule type" value="Genomic_DNA"/>
</dbReference>
<dbReference type="RefSeq" id="WP_123521870.1">
    <property type="nucleotide sequence ID" value="NZ_JBHLWF010000005.1"/>
</dbReference>
<evidence type="ECO:0000313" key="3">
    <source>
        <dbReference type="Proteomes" id="UP000294599"/>
    </source>
</evidence>
<dbReference type="OrthoDB" id="9792074at2"/>
<dbReference type="PANTHER" id="PTHR34385">
    <property type="entry name" value="D-ALANYL-D-ALANINE CARBOXYPEPTIDASE"/>
    <property type="match status" value="1"/>
</dbReference>
<sequence length="262" mass="29532">MPELKRRWINGHAHALVLDYHQRGLPASASLVRKRDGAVLVRWSLANGTHPRIARKRPPLPSRDLLGEMARLEARFKAGTAAQRLLSRQPRRKDWLQGLGVPTEILRDYRLQRCDEPGELVEAGRDRGGRSLWLTPAAARAWLRMSIAARRDGVVLEPVSGFRSAAYQRMLIARKRARGLDWDAILSVSALPGFSEHHLGTTLDLHGGDGAVLEESFENTAAFAWLSAHAGRFSFRLSYPRDNPHGIAYEPWHWRFHPQAGQ</sequence>
<reference evidence="2 3" key="1">
    <citation type="submission" date="2019-03" db="EMBL/GenBank/DDBJ databases">
        <title>Genomic Encyclopedia of Type Strains, Phase IV (KMG-IV): sequencing the most valuable type-strain genomes for metagenomic binning, comparative biology and taxonomic classification.</title>
        <authorList>
            <person name="Goeker M."/>
        </authorList>
    </citation>
    <scope>NUCLEOTIDE SEQUENCE [LARGE SCALE GENOMIC DNA]</scope>
    <source>
        <strain evidence="2 3">DSM 21944</strain>
    </source>
</reference>
<dbReference type="Pfam" id="PF02557">
    <property type="entry name" value="VanY"/>
    <property type="match status" value="1"/>
</dbReference>
<keyword evidence="2" id="KW-0645">Protease</keyword>
<dbReference type="Proteomes" id="UP000294599">
    <property type="component" value="Unassembled WGS sequence"/>
</dbReference>
<evidence type="ECO:0000313" key="2">
    <source>
        <dbReference type="EMBL" id="TCT01207.1"/>
    </source>
</evidence>
<dbReference type="GO" id="GO:0004180">
    <property type="term" value="F:carboxypeptidase activity"/>
    <property type="evidence" value="ECO:0007669"/>
    <property type="project" value="UniProtKB-KW"/>
</dbReference>
<gene>
    <name evidence="2" type="ORF">EDC25_10162</name>
</gene>
<comment type="caution">
    <text evidence="2">The sequence shown here is derived from an EMBL/GenBank/DDBJ whole genome shotgun (WGS) entry which is preliminary data.</text>
</comment>
<feature type="domain" description="D-alanyl-D-alanine carboxypeptidase-like core" evidence="1">
    <location>
        <begin position="133"/>
        <end position="258"/>
    </location>
</feature>